<dbReference type="InterPro" id="IPR036188">
    <property type="entry name" value="FAD/NAD-bd_sf"/>
</dbReference>
<gene>
    <name evidence="3" type="ORF">ABM479_34390</name>
</gene>
<organism evidence="3">
    <name type="scientific">Rhizobium sp. ZPR3</name>
    <dbReference type="NCBI Taxonomy" id="3158967"/>
    <lineage>
        <taxon>Bacteria</taxon>
        <taxon>Pseudomonadati</taxon>
        <taxon>Pseudomonadota</taxon>
        <taxon>Alphaproteobacteria</taxon>
        <taxon>Hyphomicrobiales</taxon>
        <taxon>Rhizobiaceae</taxon>
        <taxon>Rhizobium/Agrobacterium group</taxon>
        <taxon>Rhizobium</taxon>
    </lineage>
</organism>
<dbReference type="PRINTS" id="PR00420">
    <property type="entry name" value="RNGMNOXGNASE"/>
</dbReference>
<reference evidence="3" key="1">
    <citation type="submission" date="2024-06" db="EMBL/GenBank/DDBJ databases">
        <authorList>
            <person name="Li T."/>
            <person name="Gao R."/>
        </authorList>
    </citation>
    <scope>NUCLEOTIDE SEQUENCE</scope>
    <source>
        <strain evidence="3">ZPR3</strain>
        <plasmid evidence="3">unnamed4</plasmid>
    </source>
</reference>
<protein>
    <submittedName>
        <fullName evidence="3">FAD-dependent oxidoreductase</fullName>
    </submittedName>
</protein>
<dbReference type="SUPFAM" id="SSF51905">
    <property type="entry name" value="FAD/NAD(P)-binding domain"/>
    <property type="match status" value="1"/>
</dbReference>
<dbReference type="InterPro" id="IPR002937">
    <property type="entry name" value="Amino_oxidase"/>
</dbReference>
<dbReference type="PANTHER" id="PTHR43563">
    <property type="entry name" value="AMINE OXIDASE"/>
    <property type="match status" value="1"/>
</dbReference>
<sequence>MSTCKVAIIGAGLSGLYTAQKLHAAGVDVLLIEARDRTGGRILTAGEDAMPAADGFDLGPSWFWPAMQPAMAELIDELDLDSFVQHSDGDVVFERMSRERPQRFSPVYENQQSMRISGGTGAAVRALEARLPPERIRLGTRVTAIALTNGGVEISVTTEGGGETIVAEYVVAALPPRLFEATVTFSPAQDPAIAARWRGTPTWMAPHAKFFAVYDEAFWRNDGLSGTAQSMVGPMVEIHDAMTNSGKAAFFGFLGIGAEQRSTIGEAALKRACVDQLARLFGPQALTPRATLIKDWAADALTATLLDQTGGEHPAPGSPRWVTGPWEGRLLMAGSETSSSEPGYLAGAVVAARQAVADIFSRLNAE</sequence>
<evidence type="ECO:0000259" key="2">
    <source>
        <dbReference type="Pfam" id="PF01593"/>
    </source>
</evidence>
<feature type="domain" description="Amine oxidase" evidence="2">
    <location>
        <begin position="110"/>
        <end position="359"/>
    </location>
</feature>
<keyword evidence="3" id="KW-0614">Plasmid</keyword>
<comment type="similarity">
    <text evidence="1">Belongs to the flavin monoamine oxidase family.</text>
</comment>
<dbReference type="AlphaFoldDB" id="A0AAU7S687"/>
<evidence type="ECO:0000256" key="1">
    <source>
        <dbReference type="ARBA" id="ARBA00005995"/>
    </source>
</evidence>
<dbReference type="GO" id="GO:0016491">
    <property type="term" value="F:oxidoreductase activity"/>
    <property type="evidence" value="ECO:0007669"/>
    <property type="project" value="InterPro"/>
</dbReference>
<dbReference type="PANTHER" id="PTHR43563:SF1">
    <property type="entry name" value="AMINE OXIDASE [FLAVIN-CONTAINING] B"/>
    <property type="match status" value="1"/>
</dbReference>
<dbReference type="Gene3D" id="3.50.50.60">
    <property type="entry name" value="FAD/NAD(P)-binding domain"/>
    <property type="match status" value="2"/>
</dbReference>
<geneLocation type="plasmid" evidence="3">
    <name>unnamed4</name>
</geneLocation>
<dbReference type="Pfam" id="PF01593">
    <property type="entry name" value="Amino_oxidase"/>
    <property type="match status" value="2"/>
</dbReference>
<feature type="domain" description="Amine oxidase" evidence="2">
    <location>
        <begin position="13"/>
        <end position="108"/>
    </location>
</feature>
<evidence type="ECO:0000313" key="3">
    <source>
        <dbReference type="EMBL" id="XBT97970.1"/>
    </source>
</evidence>
<accession>A0AAU7S687</accession>
<proteinExistence type="inferred from homology"/>
<dbReference type="InterPro" id="IPR050703">
    <property type="entry name" value="Flavin_MAO"/>
</dbReference>
<name>A0AAU7S687_9HYPH</name>
<dbReference type="RefSeq" id="WP_349963228.1">
    <property type="nucleotide sequence ID" value="NZ_CP157964.1"/>
</dbReference>
<dbReference type="EMBL" id="CP157964">
    <property type="protein sequence ID" value="XBT97970.1"/>
    <property type="molecule type" value="Genomic_DNA"/>
</dbReference>
<dbReference type="SUPFAM" id="SSF54373">
    <property type="entry name" value="FAD-linked reductases, C-terminal domain"/>
    <property type="match status" value="1"/>
</dbReference>